<dbReference type="PANTHER" id="PTHR30055">
    <property type="entry name" value="HTH-TYPE TRANSCRIPTIONAL REGULATOR RUTR"/>
    <property type="match status" value="1"/>
</dbReference>
<proteinExistence type="predicted"/>
<dbReference type="PRINTS" id="PR00455">
    <property type="entry name" value="HTHTETR"/>
</dbReference>
<dbReference type="InterPro" id="IPR009057">
    <property type="entry name" value="Homeodomain-like_sf"/>
</dbReference>
<dbReference type="eggNOG" id="COG1309">
    <property type="taxonomic scope" value="Bacteria"/>
</dbReference>
<keyword evidence="7" id="KW-1185">Reference proteome</keyword>
<reference evidence="6 7" key="1">
    <citation type="submission" date="2012-02" db="EMBL/GenBank/DDBJ databases">
        <title>Whole genome shotgun sequence of Gordonia sputi NBRC 100414.</title>
        <authorList>
            <person name="Yoshida I."/>
            <person name="Hosoyama A."/>
            <person name="Tsuchikane K."/>
            <person name="Katsumata H."/>
            <person name="Yamazaki S."/>
            <person name="Fujita N."/>
        </authorList>
    </citation>
    <scope>NUCLEOTIDE SEQUENCE [LARGE SCALE GENOMIC DNA]</scope>
    <source>
        <strain evidence="6 7">NBRC 100414</strain>
    </source>
</reference>
<keyword evidence="2 4" id="KW-0238">DNA-binding</keyword>
<gene>
    <name evidence="6" type="ORF">GOSPT_089_00770</name>
</gene>
<feature type="DNA-binding region" description="H-T-H motif" evidence="4">
    <location>
        <begin position="42"/>
        <end position="61"/>
    </location>
</feature>
<protein>
    <submittedName>
        <fullName evidence="6">Putative TetR family transcriptional regulator</fullName>
    </submittedName>
</protein>
<accession>H5U384</accession>
<sequence length="231" mass="24870">MTTQQSSAAPTGRPLRADAERNRRRIIAAAHKLFAERGLDVSLDDVAAAAGVGVGTVYRRFANRDELIVGVFAAHLEEVAEQTEGVLAADSDPWASVVTMVSTVCTAMAEDRGLAAIIMQIDHTDPAIATVKARMTKRMGEVFDRAHAAGVLREDVVETDIFSIFSMVSSYADITEATVPGAWKRYLQLLLDAIHAAPPSEPLRTPALTEEQIHEVQACRIAFRRGGGAST</sequence>
<dbReference type="GO" id="GO:0000976">
    <property type="term" value="F:transcription cis-regulatory region binding"/>
    <property type="evidence" value="ECO:0007669"/>
    <property type="project" value="TreeGrafter"/>
</dbReference>
<dbReference type="Gene3D" id="1.10.357.10">
    <property type="entry name" value="Tetracycline Repressor, domain 2"/>
    <property type="match status" value="1"/>
</dbReference>
<dbReference type="SUPFAM" id="SSF46689">
    <property type="entry name" value="Homeodomain-like"/>
    <property type="match status" value="1"/>
</dbReference>
<evidence type="ECO:0000259" key="5">
    <source>
        <dbReference type="PROSITE" id="PS50977"/>
    </source>
</evidence>
<dbReference type="PROSITE" id="PS50977">
    <property type="entry name" value="HTH_TETR_2"/>
    <property type="match status" value="1"/>
</dbReference>
<dbReference type="EMBL" id="BAFC01000087">
    <property type="protein sequence ID" value="GAB40192.1"/>
    <property type="molecule type" value="Genomic_DNA"/>
</dbReference>
<evidence type="ECO:0000313" key="7">
    <source>
        <dbReference type="Proteomes" id="UP000005845"/>
    </source>
</evidence>
<feature type="domain" description="HTH tetR-type" evidence="5">
    <location>
        <begin position="20"/>
        <end position="79"/>
    </location>
</feature>
<dbReference type="SUPFAM" id="SSF48498">
    <property type="entry name" value="Tetracyclin repressor-like, C-terminal domain"/>
    <property type="match status" value="1"/>
</dbReference>
<dbReference type="InterPro" id="IPR049445">
    <property type="entry name" value="TetR_SbtR-like_C"/>
</dbReference>
<dbReference type="Proteomes" id="UP000005845">
    <property type="component" value="Unassembled WGS sequence"/>
</dbReference>
<name>H5U384_9ACTN</name>
<dbReference type="RefSeq" id="WP_005207239.1">
    <property type="nucleotide sequence ID" value="NZ_BAFC01000087.1"/>
</dbReference>
<evidence type="ECO:0000256" key="4">
    <source>
        <dbReference type="PROSITE-ProRule" id="PRU00335"/>
    </source>
</evidence>
<evidence type="ECO:0000256" key="3">
    <source>
        <dbReference type="ARBA" id="ARBA00023163"/>
    </source>
</evidence>
<dbReference type="AlphaFoldDB" id="H5U384"/>
<organism evidence="6 7">
    <name type="scientific">Gordonia sputi NBRC 100414</name>
    <dbReference type="NCBI Taxonomy" id="1089453"/>
    <lineage>
        <taxon>Bacteria</taxon>
        <taxon>Bacillati</taxon>
        <taxon>Actinomycetota</taxon>
        <taxon>Actinomycetes</taxon>
        <taxon>Mycobacteriales</taxon>
        <taxon>Gordoniaceae</taxon>
        <taxon>Gordonia</taxon>
    </lineage>
</organism>
<comment type="caution">
    <text evidence="6">The sequence shown here is derived from an EMBL/GenBank/DDBJ whole genome shotgun (WGS) entry which is preliminary data.</text>
</comment>
<dbReference type="Pfam" id="PF00440">
    <property type="entry name" value="TetR_N"/>
    <property type="match status" value="1"/>
</dbReference>
<dbReference type="InterPro" id="IPR001647">
    <property type="entry name" value="HTH_TetR"/>
</dbReference>
<dbReference type="PANTHER" id="PTHR30055:SF234">
    <property type="entry name" value="HTH-TYPE TRANSCRIPTIONAL REGULATOR BETI"/>
    <property type="match status" value="1"/>
</dbReference>
<evidence type="ECO:0000256" key="2">
    <source>
        <dbReference type="ARBA" id="ARBA00023125"/>
    </source>
</evidence>
<dbReference type="InterPro" id="IPR050109">
    <property type="entry name" value="HTH-type_TetR-like_transc_reg"/>
</dbReference>
<dbReference type="GO" id="GO:0003700">
    <property type="term" value="F:DNA-binding transcription factor activity"/>
    <property type="evidence" value="ECO:0007669"/>
    <property type="project" value="TreeGrafter"/>
</dbReference>
<evidence type="ECO:0000313" key="6">
    <source>
        <dbReference type="EMBL" id="GAB40192.1"/>
    </source>
</evidence>
<keyword evidence="3" id="KW-0804">Transcription</keyword>
<evidence type="ECO:0000256" key="1">
    <source>
        <dbReference type="ARBA" id="ARBA00023015"/>
    </source>
</evidence>
<dbReference type="Pfam" id="PF21597">
    <property type="entry name" value="TetR_C_43"/>
    <property type="match status" value="1"/>
</dbReference>
<dbReference type="InterPro" id="IPR036271">
    <property type="entry name" value="Tet_transcr_reg_TetR-rel_C_sf"/>
</dbReference>
<keyword evidence="1" id="KW-0805">Transcription regulation</keyword>